<name>A0A0N4ZZU8_PARTI</name>
<sequence>GAADVPVTSGRTPGDGGGRPGEGGEREQCGGDREGPAEARRIDDRARDEGAQDAAQVARHRVPGDHAAAAPLADDIGQDGLLPRVHERGSRARDQHDPERHPDRLRGRQRRVPEGGDRHAGDEQRAASEPVVPPAGGEDQDRIARRVRREHPAGERGLPRERRGDEQRDHRDAHAERRPAEREHGGEERPVARDPQCLAEAERGLGVGAVAPPDDRGSTEREPDHGGGDHERGEVEDEGGAQAEARDQRAEHGAQQRSEQEPGGVDARDSSAGLHGAHLDEQRRRRDREHRRSDTAGGAQHQELRIAVREGAGTRREGDDEDARRIGAPFAEAAHDPARQRGGDEAHERERADDGGRREVRHAEGVRVLRDRRSDHAVAERDREPAGDEGPDLERESGLRIAGHRTSLVAPRRVGSNV</sequence>
<feature type="compositionally biased region" description="Basic and acidic residues" evidence="1">
    <location>
        <begin position="84"/>
        <end position="126"/>
    </location>
</feature>
<feature type="compositionally biased region" description="Basic and acidic residues" evidence="1">
    <location>
        <begin position="277"/>
        <end position="294"/>
    </location>
</feature>
<dbReference type="Proteomes" id="UP000038045">
    <property type="component" value="Unplaced"/>
</dbReference>
<protein>
    <submittedName>
        <fullName evidence="3">RNA polymerase sigma factor RpoD</fullName>
    </submittedName>
</protein>
<feature type="compositionally biased region" description="Basic and acidic residues" evidence="1">
    <location>
        <begin position="244"/>
        <end position="260"/>
    </location>
</feature>
<evidence type="ECO:0000256" key="1">
    <source>
        <dbReference type="SAM" id="MobiDB-lite"/>
    </source>
</evidence>
<organism evidence="2 3">
    <name type="scientific">Parastrongyloides trichosuri</name>
    <name type="common">Possum-specific nematode worm</name>
    <dbReference type="NCBI Taxonomy" id="131310"/>
    <lineage>
        <taxon>Eukaryota</taxon>
        <taxon>Metazoa</taxon>
        <taxon>Ecdysozoa</taxon>
        <taxon>Nematoda</taxon>
        <taxon>Chromadorea</taxon>
        <taxon>Rhabditida</taxon>
        <taxon>Tylenchina</taxon>
        <taxon>Panagrolaimomorpha</taxon>
        <taxon>Strongyloidoidea</taxon>
        <taxon>Strongyloididae</taxon>
        <taxon>Parastrongyloides</taxon>
    </lineage>
</organism>
<feature type="compositionally biased region" description="Basic and acidic residues" evidence="1">
    <location>
        <begin position="302"/>
        <end position="325"/>
    </location>
</feature>
<reference evidence="3" key="1">
    <citation type="submission" date="2017-02" db="UniProtKB">
        <authorList>
            <consortium name="WormBaseParasite"/>
        </authorList>
    </citation>
    <scope>IDENTIFICATION</scope>
</reference>
<accession>A0A0N4ZZU8</accession>
<feature type="compositionally biased region" description="Basic and acidic residues" evidence="1">
    <location>
        <begin position="139"/>
        <end position="192"/>
    </location>
</feature>
<dbReference type="AlphaFoldDB" id="A0A0N4ZZU8"/>
<dbReference type="WBParaSite" id="PTRK_0001456600.1">
    <property type="protein sequence ID" value="PTRK_0001456600.1"/>
    <property type="gene ID" value="PTRK_0001456600"/>
</dbReference>
<feature type="compositionally biased region" description="Basic and acidic residues" evidence="1">
    <location>
        <begin position="333"/>
        <end position="398"/>
    </location>
</feature>
<keyword evidence="2" id="KW-1185">Reference proteome</keyword>
<proteinExistence type="predicted"/>
<evidence type="ECO:0000313" key="3">
    <source>
        <dbReference type="WBParaSite" id="PTRK_0001456600.1"/>
    </source>
</evidence>
<evidence type="ECO:0000313" key="2">
    <source>
        <dbReference type="Proteomes" id="UP000038045"/>
    </source>
</evidence>
<feature type="compositionally biased region" description="Basic and acidic residues" evidence="1">
    <location>
        <begin position="213"/>
        <end position="233"/>
    </location>
</feature>
<feature type="compositionally biased region" description="Basic and acidic residues" evidence="1">
    <location>
        <begin position="22"/>
        <end position="50"/>
    </location>
</feature>
<feature type="region of interest" description="Disordered" evidence="1">
    <location>
        <begin position="1"/>
        <end position="418"/>
    </location>
</feature>